<evidence type="ECO:0000259" key="2">
    <source>
        <dbReference type="Pfam" id="PF09992"/>
    </source>
</evidence>
<dbReference type="InterPro" id="IPR018711">
    <property type="entry name" value="NAGPA"/>
</dbReference>
<dbReference type="Gene3D" id="1.10.101.10">
    <property type="entry name" value="PGBD-like superfamily/PGBD"/>
    <property type="match status" value="1"/>
</dbReference>
<dbReference type="InterPro" id="IPR036365">
    <property type="entry name" value="PGBD-like_sf"/>
</dbReference>
<dbReference type="InterPro" id="IPR002477">
    <property type="entry name" value="Peptidoglycan-bd-like"/>
</dbReference>
<dbReference type="Pfam" id="PF01471">
    <property type="entry name" value="PG_binding_1"/>
    <property type="match status" value="1"/>
</dbReference>
<evidence type="ECO:0000313" key="3">
    <source>
        <dbReference type="EMBL" id="DAF97040.1"/>
    </source>
</evidence>
<reference evidence="3" key="1">
    <citation type="journal article" date="2021" name="Proc. Natl. Acad. Sci. U.S.A.">
        <title>A Catalog of Tens of Thousands of Viruses from Human Metagenomes Reveals Hidden Associations with Chronic Diseases.</title>
        <authorList>
            <person name="Tisza M.J."/>
            <person name="Buck C.B."/>
        </authorList>
    </citation>
    <scope>NUCLEOTIDE SEQUENCE</scope>
    <source>
        <strain evidence="3">Ctg6c78</strain>
    </source>
</reference>
<protein>
    <submittedName>
        <fullName evidence="3">N acetylmuramidase</fullName>
    </submittedName>
</protein>
<accession>A0A8S5URB7</accession>
<dbReference type="Pfam" id="PF09992">
    <property type="entry name" value="NAGPA"/>
    <property type="match status" value="1"/>
</dbReference>
<name>A0A8S5URB7_9CAUD</name>
<sequence>MVKSNSISLSKCRIEIIDNKKKLQNMRTLWKTYGGPNKILMNGPFFSFSTYSPTVHMKIHGKVIYKPNYQEWGIAWNDGEAPVWTRLPAPQYDNYFTNTVVIPDGKKRENLTSHVDADGTKAKPRYTSRPAFGFKGSNFMTYFGSSGLSLWGLQDVLYKAGWDRALIGDGGGSTAYRDSKTEYYTSRKIPYWILITIVDNTVQQPISKEKCPYSEPTVSVKRGSKGEGARWVQWYLKKIVNPDLKIDGDFGSKSVIALRAFQTKYGLAVDGDCGPATRAKLKKVLEVIASG</sequence>
<proteinExistence type="predicted"/>
<dbReference type="EMBL" id="BK016125">
    <property type="protein sequence ID" value="DAF97040.1"/>
    <property type="molecule type" value="Genomic_DNA"/>
</dbReference>
<feature type="domain" description="Phosphodiester glycosidase" evidence="2">
    <location>
        <begin position="41"/>
        <end position="195"/>
    </location>
</feature>
<dbReference type="InterPro" id="IPR036366">
    <property type="entry name" value="PGBDSf"/>
</dbReference>
<evidence type="ECO:0000259" key="1">
    <source>
        <dbReference type="Pfam" id="PF01471"/>
    </source>
</evidence>
<dbReference type="SUPFAM" id="SSF47090">
    <property type="entry name" value="PGBD-like"/>
    <property type="match status" value="1"/>
</dbReference>
<organism evidence="3">
    <name type="scientific">Siphoviridae sp. ctg6c78</name>
    <dbReference type="NCBI Taxonomy" id="2825603"/>
    <lineage>
        <taxon>Viruses</taxon>
        <taxon>Duplodnaviria</taxon>
        <taxon>Heunggongvirae</taxon>
        <taxon>Uroviricota</taxon>
        <taxon>Caudoviricetes</taxon>
    </lineage>
</organism>
<feature type="domain" description="Peptidoglycan binding-like" evidence="1">
    <location>
        <begin position="226"/>
        <end position="281"/>
    </location>
</feature>